<feature type="domain" description="Myb-like" evidence="5">
    <location>
        <begin position="61"/>
        <end position="110"/>
    </location>
</feature>
<feature type="domain" description="HTH myb-type" evidence="6">
    <location>
        <begin position="17"/>
        <end position="64"/>
    </location>
</feature>
<name>A0A9N8W0Y9_9GLOM</name>
<dbReference type="Pfam" id="PF13921">
    <property type="entry name" value="Myb_DNA-bind_6"/>
    <property type="match status" value="1"/>
</dbReference>
<dbReference type="Gene3D" id="1.10.10.60">
    <property type="entry name" value="Homeodomain-like"/>
    <property type="match status" value="2"/>
</dbReference>
<dbReference type="EMBL" id="CAJVPI010000073">
    <property type="protein sequence ID" value="CAG8473330.1"/>
    <property type="molecule type" value="Genomic_DNA"/>
</dbReference>
<dbReference type="InterPro" id="IPR017930">
    <property type="entry name" value="Myb_dom"/>
</dbReference>
<feature type="domain" description="HTH myb-type" evidence="6">
    <location>
        <begin position="75"/>
        <end position="114"/>
    </location>
</feature>
<evidence type="ECO:0000256" key="3">
    <source>
        <dbReference type="ARBA" id="ARBA00023163"/>
    </source>
</evidence>
<evidence type="ECO:0000256" key="2">
    <source>
        <dbReference type="ARBA" id="ARBA00023125"/>
    </source>
</evidence>
<dbReference type="PANTHER" id="PTHR46621">
    <property type="entry name" value="SNRNA-ACTIVATING PROTEIN COMPLEX SUBUNIT 4"/>
    <property type="match status" value="1"/>
</dbReference>
<dbReference type="GO" id="GO:0019185">
    <property type="term" value="C:snRNA-activating protein complex"/>
    <property type="evidence" value="ECO:0007669"/>
    <property type="project" value="TreeGrafter"/>
</dbReference>
<evidence type="ECO:0000259" key="6">
    <source>
        <dbReference type="PROSITE" id="PS51294"/>
    </source>
</evidence>
<reference evidence="7" key="1">
    <citation type="submission" date="2021-06" db="EMBL/GenBank/DDBJ databases">
        <authorList>
            <person name="Kallberg Y."/>
            <person name="Tangrot J."/>
            <person name="Rosling A."/>
        </authorList>
    </citation>
    <scope>NUCLEOTIDE SEQUENCE</scope>
    <source>
        <strain evidence="7">BR232B</strain>
    </source>
</reference>
<dbReference type="GO" id="GO:0000978">
    <property type="term" value="F:RNA polymerase II cis-regulatory region sequence-specific DNA binding"/>
    <property type="evidence" value="ECO:0007669"/>
    <property type="project" value="TreeGrafter"/>
</dbReference>
<accession>A0A9N8W0Y9</accession>
<dbReference type="InterPro" id="IPR051575">
    <property type="entry name" value="Myb-like_DNA-bd"/>
</dbReference>
<evidence type="ECO:0000313" key="8">
    <source>
        <dbReference type="Proteomes" id="UP000789739"/>
    </source>
</evidence>
<dbReference type="GO" id="GO:0042795">
    <property type="term" value="P:snRNA transcription by RNA polymerase II"/>
    <property type="evidence" value="ECO:0007669"/>
    <property type="project" value="TreeGrafter"/>
</dbReference>
<keyword evidence="8" id="KW-1185">Reference proteome</keyword>
<dbReference type="GO" id="GO:0042796">
    <property type="term" value="P:snRNA transcription by RNA polymerase III"/>
    <property type="evidence" value="ECO:0007669"/>
    <property type="project" value="TreeGrafter"/>
</dbReference>
<evidence type="ECO:0000256" key="1">
    <source>
        <dbReference type="ARBA" id="ARBA00023015"/>
    </source>
</evidence>
<dbReference type="SMART" id="SM00717">
    <property type="entry name" value="SANT"/>
    <property type="match status" value="2"/>
</dbReference>
<dbReference type="CDD" id="cd00167">
    <property type="entry name" value="SANT"/>
    <property type="match status" value="2"/>
</dbReference>
<evidence type="ECO:0000313" key="7">
    <source>
        <dbReference type="EMBL" id="CAG8473330.1"/>
    </source>
</evidence>
<dbReference type="AlphaFoldDB" id="A0A9N8W0Y9"/>
<dbReference type="GO" id="GO:0001006">
    <property type="term" value="F:RNA polymerase III type 3 promoter sequence-specific DNA binding"/>
    <property type="evidence" value="ECO:0007669"/>
    <property type="project" value="TreeGrafter"/>
</dbReference>
<gene>
    <name evidence="7" type="ORF">PBRASI_LOCUS1185</name>
</gene>
<keyword evidence="4" id="KW-0539">Nucleus</keyword>
<dbReference type="OrthoDB" id="2143914at2759"/>
<dbReference type="InterPro" id="IPR001005">
    <property type="entry name" value="SANT/Myb"/>
</dbReference>
<dbReference type="PROSITE" id="PS51294">
    <property type="entry name" value="HTH_MYB"/>
    <property type="match status" value="2"/>
</dbReference>
<evidence type="ECO:0000256" key="4">
    <source>
        <dbReference type="ARBA" id="ARBA00023242"/>
    </source>
</evidence>
<keyword evidence="3" id="KW-0804">Transcription</keyword>
<feature type="domain" description="Myb-like" evidence="5">
    <location>
        <begin position="17"/>
        <end position="60"/>
    </location>
</feature>
<dbReference type="SUPFAM" id="SSF46689">
    <property type="entry name" value="Homeodomain-like"/>
    <property type="match status" value="1"/>
</dbReference>
<organism evidence="7 8">
    <name type="scientific">Paraglomus brasilianum</name>
    <dbReference type="NCBI Taxonomy" id="144538"/>
    <lineage>
        <taxon>Eukaryota</taxon>
        <taxon>Fungi</taxon>
        <taxon>Fungi incertae sedis</taxon>
        <taxon>Mucoromycota</taxon>
        <taxon>Glomeromycotina</taxon>
        <taxon>Glomeromycetes</taxon>
        <taxon>Paraglomerales</taxon>
        <taxon>Paraglomeraceae</taxon>
        <taxon>Paraglomus</taxon>
    </lineage>
</organism>
<proteinExistence type="predicted"/>
<comment type="caution">
    <text evidence="7">The sequence shown here is derived from an EMBL/GenBank/DDBJ whole genome shotgun (WGS) entry which is preliminary data.</text>
</comment>
<dbReference type="PROSITE" id="PS50090">
    <property type="entry name" value="MYB_LIKE"/>
    <property type="match status" value="2"/>
</dbReference>
<dbReference type="Proteomes" id="UP000789739">
    <property type="component" value="Unassembled WGS sequence"/>
</dbReference>
<dbReference type="InterPro" id="IPR009057">
    <property type="entry name" value="Homeodomain-like_sf"/>
</dbReference>
<sequence length="136" mass="16231">MPCISVSRKKDSCVEYWSPTEDKELLKLYEIHGPKWMDIVNKMKTTRNHKQVRERYINHLRPGINFDPLTKVEGEAIINLYNEIGGKWTEIAGKLGRTQLQVRNFWYNKRRGERSRRLHRRTASKLSRMSIDFLLN</sequence>
<protein>
    <submittedName>
        <fullName evidence="7">2218_t:CDS:1</fullName>
    </submittedName>
</protein>
<keyword evidence="1" id="KW-0805">Transcription regulation</keyword>
<evidence type="ECO:0000259" key="5">
    <source>
        <dbReference type="PROSITE" id="PS50090"/>
    </source>
</evidence>
<keyword evidence="2" id="KW-0238">DNA-binding</keyword>
<dbReference type="PANTHER" id="PTHR46621:SF1">
    <property type="entry name" value="SNRNA-ACTIVATING PROTEIN COMPLEX SUBUNIT 4"/>
    <property type="match status" value="1"/>
</dbReference>